<dbReference type="RefSeq" id="YP_009796677.1">
    <property type="nucleotide sequence ID" value="NC_047903.1"/>
</dbReference>
<protein>
    <submittedName>
        <fullName evidence="1">Uncharacterized protein</fullName>
    </submittedName>
</protein>
<keyword evidence="2" id="KW-1185">Reference proteome</keyword>
<evidence type="ECO:0000313" key="2">
    <source>
        <dbReference type="Proteomes" id="UP000241061"/>
    </source>
</evidence>
<organism evidence="1 2">
    <name type="scientific">Vibrio phage VEN</name>
    <dbReference type="NCBI Taxonomy" id="2059879"/>
    <lineage>
        <taxon>Viruses</taxon>
        <taxon>Duplodnaviria</taxon>
        <taxon>Heunggongvirae</taxon>
        <taxon>Uroviricota</taxon>
        <taxon>Caudoviricetes</taxon>
        <taxon>Autographivirales</taxon>
        <taxon>Autosignataviridae</taxon>
        <taxon>Colwellvirinae</taxon>
        <taxon>Trungvirus</taxon>
        <taxon>Trungvirus VEN</taxon>
    </lineage>
</organism>
<dbReference type="KEGG" id="vg:54987068"/>
<sequence>MANITEDQVKSLVSQCSYKDGWEIITGGHLEDGSMFIQLSVSSEAGRCSVTKQPTAWKSGKRYLSKWMCSQEIVGCVFSLIKAAEEHEMLEWFRYQGASIFNPHLNPDVLVQVAKKKDNFVTRPDNQSMTQEEV</sequence>
<dbReference type="Proteomes" id="UP000241061">
    <property type="component" value="Segment"/>
</dbReference>
<evidence type="ECO:0000313" key="1">
    <source>
        <dbReference type="EMBL" id="AUG87677.1"/>
    </source>
</evidence>
<reference evidence="1 2" key="1">
    <citation type="submission" date="2017-11" db="EMBL/GenBank/DDBJ databases">
        <authorList>
            <person name="Han C.G."/>
        </authorList>
    </citation>
    <scope>NUCLEOTIDE SEQUENCE [LARGE SCALE GENOMIC DNA]</scope>
</reference>
<proteinExistence type="predicted"/>
<accession>A0A2H5BMY1</accession>
<name>A0A2H5BMY1_9CAUD</name>
<dbReference type="EMBL" id="MG545917">
    <property type="protein sequence ID" value="AUG87677.1"/>
    <property type="molecule type" value="Genomic_DNA"/>
</dbReference>
<dbReference type="GeneID" id="54987068"/>